<dbReference type="EMBL" id="FMTM01000002">
    <property type="protein sequence ID" value="SCW49589.1"/>
    <property type="molecule type" value="Genomic_DNA"/>
</dbReference>
<name>A0A1G4R048_9HYPH</name>
<evidence type="ECO:0000313" key="2">
    <source>
        <dbReference type="Proteomes" id="UP000199542"/>
    </source>
</evidence>
<organism evidence="1 2">
    <name type="scientific">Rhizobium mongolense subsp. loessense</name>
    <dbReference type="NCBI Taxonomy" id="158890"/>
    <lineage>
        <taxon>Bacteria</taxon>
        <taxon>Pseudomonadati</taxon>
        <taxon>Pseudomonadota</taxon>
        <taxon>Alphaproteobacteria</taxon>
        <taxon>Hyphomicrobiales</taxon>
        <taxon>Rhizobiaceae</taxon>
        <taxon>Rhizobium/Agrobacterium group</taxon>
        <taxon>Rhizobium</taxon>
    </lineage>
</organism>
<sequence length="57" mass="6722">MDKADAAILLQEVWSVFDFARRYRLEKKEENRLLMLFGPYASAHELLTNARRHSLIS</sequence>
<accession>A0A1G4R048</accession>
<dbReference type="AlphaFoldDB" id="A0A1G4R048"/>
<evidence type="ECO:0000313" key="1">
    <source>
        <dbReference type="EMBL" id="SCW49589.1"/>
    </source>
</evidence>
<gene>
    <name evidence="1" type="ORF">SAMN02927900_02012</name>
</gene>
<reference evidence="1 2" key="1">
    <citation type="submission" date="2016-10" db="EMBL/GenBank/DDBJ databases">
        <authorList>
            <person name="de Groot N.N."/>
        </authorList>
    </citation>
    <scope>NUCLEOTIDE SEQUENCE [LARGE SCALE GENOMIC DNA]</scope>
    <source>
        <strain evidence="1 2">CGMCC 1.3401</strain>
    </source>
</reference>
<dbReference type="Proteomes" id="UP000199542">
    <property type="component" value="Unassembled WGS sequence"/>
</dbReference>
<protein>
    <submittedName>
        <fullName evidence="1">Uncharacterized protein</fullName>
    </submittedName>
</protein>
<proteinExistence type="predicted"/>
<dbReference type="RefSeq" id="WP_167363864.1">
    <property type="nucleotide sequence ID" value="NZ_FMTM01000002.1"/>
</dbReference>